<dbReference type="RefSeq" id="WP_192861053.1">
    <property type="nucleotide sequence ID" value="NZ_JADAQT010000024.1"/>
</dbReference>
<comment type="caution">
    <text evidence="1">The sequence shown here is derived from an EMBL/GenBank/DDBJ whole genome shotgun (WGS) entry which is preliminary data.</text>
</comment>
<dbReference type="EMBL" id="JADAQT010000024">
    <property type="protein sequence ID" value="MBE1874485.1"/>
    <property type="molecule type" value="Genomic_DNA"/>
</dbReference>
<sequence length="84" mass="8968">MLWFARICAGSMVGDRCHDQPKGHSMSENVAVLDRATADLFDLDVRVMPVPGVRDAADTDTTKDGCTGTECPSCTCTPTCNACK</sequence>
<proteinExistence type="predicted"/>
<evidence type="ECO:0000313" key="2">
    <source>
        <dbReference type="Proteomes" id="UP000625527"/>
    </source>
</evidence>
<accession>A0ABR9MSY0</accession>
<reference evidence="1 2" key="1">
    <citation type="submission" date="2020-10" db="EMBL/GenBank/DDBJ databases">
        <title>Myceligenerans pegani sp. nov., an endophytic actinomycete isolated from Peganum harmala L. in Xinjiang, China.</title>
        <authorList>
            <person name="Xin L."/>
        </authorList>
    </citation>
    <scope>NUCLEOTIDE SEQUENCE [LARGE SCALE GENOMIC DNA]</scope>
    <source>
        <strain evidence="1 2">TRM65318</strain>
    </source>
</reference>
<evidence type="ECO:0000313" key="1">
    <source>
        <dbReference type="EMBL" id="MBE1874485.1"/>
    </source>
</evidence>
<gene>
    <name evidence="1" type="ORF">IHE71_02035</name>
</gene>
<keyword evidence="2" id="KW-1185">Reference proteome</keyword>
<organism evidence="1 2">
    <name type="scientific">Myceligenerans pegani</name>
    <dbReference type="NCBI Taxonomy" id="2776917"/>
    <lineage>
        <taxon>Bacteria</taxon>
        <taxon>Bacillati</taxon>
        <taxon>Actinomycetota</taxon>
        <taxon>Actinomycetes</taxon>
        <taxon>Micrococcales</taxon>
        <taxon>Promicromonosporaceae</taxon>
        <taxon>Myceligenerans</taxon>
    </lineage>
</organism>
<dbReference type="Proteomes" id="UP000625527">
    <property type="component" value="Unassembled WGS sequence"/>
</dbReference>
<name>A0ABR9MSY0_9MICO</name>
<protein>
    <submittedName>
        <fullName evidence="1">Uncharacterized protein</fullName>
    </submittedName>
</protein>